<dbReference type="AlphaFoldDB" id="A0A0T6BET1"/>
<feature type="non-terminal residue" evidence="3">
    <location>
        <position position="1175"/>
    </location>
</feature>
<evidence type="ECO:0000256" key="1">
    <source>
        <dbReference type="SAM" id="MobiDB-lite"/>
    </source>
</evidence>
<evidence type="ECO:0000313" key="4">
    <source>
        <dbReference type="Proteomes" id="UP000051574"/>
    </source>
</evidence>
<dbReference type="InterPro" id="IPR032060">
    <property type="entry name" value="MGA_dom"/>
</dbReference>
<feature type="compositionally biased region" description="Basic residues" evidence="1">
    <location>
        <begin position="1046"/>
        <end position="1056"/>
    </location>
</feature>
<feature type="region of interest" description="Disordered" evidence="1">
    <location>
        <begin position="37"/>
        <end position="60"/>
    </location>
</feature>
<organism evidence="3 4">
    <name type="scientific">Oryctes borbonicus</name>
    <dbReference type="NCBI Taxonomy" id="1629725"/>
    <lineage>
        <taxon>Eukaryota</taxon>
        <taxon>Metazoa</taxon>
        <taxon>Ecdysozoa</taxon>
        <taxon>Arthropoda</taxon>
        <taxon>Hexapoda</taxon>
        <taxon>Insecta</taxon>
        <taxon>Pterygota</taxon>
        <taxon>Neoptera</taxon>
        <taxon>Endopterygota</taxon>
        <taxon>Coleoptera</taxon>
        <taxon>Polyphaga</taxon>
        <taxon>Scarabaeiformia</taxon>
        <taxon>Scarabaeidae</taxon>
        <taxon>Dynastinae</taxon>
        <taxon>Oryctes</taxon>
    </lineage>
</organism>
<proteinExistence type="predicted"/>
<sequence length="1175" mass="136388">MDHIRSLLLKTGWSCEELIKNIQKYQCRDSSEKVMEQNNTSPKINGNDAEAIDNSKTNSSHHSVSFEEIENDHSYTCRKASTSTSQSEIPTDKQTRKPYEDCVRRFFQKRKRKHPKKINFTRKLKHRYKIQQKHSATDRKMLIYKYKSQEVVRNEIMHQLELLRSKRTLGISADIKQTVISDQIFSKKRYSGERTREEGCSSKDSNSLKEICDTNISNNANQSFTTTLLQKLNSIASSANKEEVYSIKPTKTNDITKIKGWKRKFTSLYKNKLLEESPSKPLETRIKNTPLQNKLPSPPKADPKSAFASTNLDGFLHDSANLHISFEIPTLDLGSNESSMNTSNVKDESQPKQDAIPTTTTELSNEENEGDELLKVAKIDTLNLYRPRTLGQKRRIWKLKTDTRLKRRMEDVAKPRTLAEKRRMLDSDMDAKNKLKGEENEDNGMKYSYVLHRGKKLKIPTRSENGIIAYIKSHYGKKDYIYIPRKVRQNKMKPSIFATTPVTPPQIMKYRPGPLSKKIALQEFNNEWKTEIKQLPKIYLEVTPQPYKPIAPDITHLLPEYDFQLTEERTSFALTAFHRNATPKSFTFPVPYANKQEYLMLRRKINHREEVVPELAKTEDNKTVEETVQNIIDKMIDYVEIKNISEEVLHDDVTEMIMKEEKANVNEQQNNISKKRKVKQSKTNYELKRLNVKVIEVNLEDKGENVNCEKEFCRLGCVCKSLSTTSSLVSNHCGVPDCMFECKCNYEKKSKGNLKVTLPIGTDLLSEGAVNRLEVEAKKNLARVEKEFTQTVIQANNQTIVVGGRTNRQRRVTKLPKKYNDYIDDTDEGTDTPQGTLEESDEASKVEKKLRQWKPVPCTIYMSKLHLEQVIPYCMVHHLYDCHCEFKALYEIKPPEIKDQVPEPNFNFDNSYDEIFKDGGFNYDILEWDSCARTKGLPTDYYHVRNKSQKFILIRRRRINKLYKDQSDVHQFVNCEKISESEDIVVNVMTDSYDYQDKTASTVNSLDKNLQSNEKRARRKQSLLIRKDTLQIQQPKAGESEENAMQRRKRPKKHFNHSAEAPPAPAQQNNDELEKQNSKYSDYLKKIDLTERIAKFEQIFQTMSTPSTANLFTPSSLIQEKLSEILGKNVGADVQFRLIPWDILVTKYENRSIQLWHSTYFKKPRIIATDNRTIP</sequence>
<evidence type="ECO:0000313" key="3">
    <source>
        <dbReference type="EMBL" id="KRT85826.1"/>
    </source>
</evidence>
<feature type="region of interest" description="Disordered" evidence="1">
    <location>
        <begin position="333"/>
        <end position="369"/>
    </location>
</feature>
<dbReference type="Proteomes" id="UP000051574">
    <property type="component" value="Unassembled WGS sequence"/>
</dbReference>
<feature type="region of interest" description="Disordered" evidence="1">
    <location>
        <begin position="1028"/>
        <end position="1074"/>
    </location>
</feature>
<dbReference type="EMBL" id="LJIG01001114">
    <property type="protein sequence ID" value="KRT85826.1"/>
    <property type="molecule type" value="Genomic_DNA"/>
</dbReference>
<feature type="region of interest" description="Disordered" evidence="1">
    <location>
        <begin position="823"/>
        <end position="843"/>
    </location>
</feature>
<comment type="caution">
    <text evidence="3">The sequence shown here is derived from an EMBL/GenBank/DDBJ whole genome shotgun (WGS) entry which is preliminary data.</text>
</comment>
<accession>A0A0T6BET1</accession>
<reference evidence="3 4" key="1">
    <citation type="submission" date="2015-09" db="EMBL/GenBank/DDBJ databases">
        <title>Draft genome of the scarab beetle Oryctes borbonicus.</title>
        <authorList>
            <person name="Meyer J.M."/>
            <person name="Markov G.V."/>
            <person name="Baskaran P."/>
            <person name="Herrmann M."/>
            <person name="Sommer R.J."/>
            <person name="Roedelsperger C."/>
        </authorList>
    </citation>
    <scope>NUCLEOTIDE SEQUENCE [LARGE SCALE GENOMIC DNA]</scope>
    <source>
        <strain evidence="3">OB123</strain>
        <tissue evidence="3">Whole animal</tissue>
    </source>
</reference>
<name>A0A0T6BET1_9SCAR</name>
<gene>
    <name evidence="3" type="ORF">AMK59_1762</name>
</gene>
<evidence type="ECO:0000259" key="2">
    <source>
        <dbReference type="Pfam" id="PF16059"/>
    </source>
</evidence>
<keyword evidence="4" id="KW-1185">Reference proteome</keyword>
<feature type="domain" description="MGA conserved" evidence="2">
    <location>
        <begin position="704"/>
        <end position="750"/>
    </location>
</feature>
<dbReference type="OrthoDB" id="6119313at2759"/>
<protein>
    <recommendedName>
        <fullName evidence="2">MGA conserved domain-containing protein</fullName>
    </recommendedName>
</protein>
<feature type="compositionally biased region" description="Polar residues" evidence="1">
    <location>
        <begin position="333"/>
        <end position="344"/>
    </location>
</feature>
<dbReference type="Pfam" id="PF16059">
    <property type="entry name" value="MGA_dom"/>
    <property type="match status" value="1"/>
</dbReference>
<feature type="region of interest" description="Disordered" evidence="1">
    <location>
        <begin position="289"/>
        <end position="308"/>
    </location>
</feature>